<evidence type="ECO:0000313" key="1">
    <source>
        <dbReference type="EMBL" id="KAI3790987.1"/>
    </source>
</evidence>
<gene>
    <name evidence="1" type="ORF">L2E82_04477</name>
</gene>
<reference evidence="2" key="1">
    <citation type="journal article" date="2022" name="Mol. Ecol. Resour.">
        <title>The genomes of chicory, endive, great burdock and yacon provide insights into Asteraceae palaeo-polyploidization history and plant inulin production.</title>
        <authorList>
            <person name="Fan W."/>
            <person name="Wang S."/>
            <person name="Wang H."/>
            <person name="Wang A."/>
            <person name="Jiang F."/>
            <person name="Liu H."/>
            <person name="Zhao H."/>
            <person name="Xu D."/>
            <person name="Zhang Y."/>
        </authorList>
    </citation>
    <scope>NUCLEOTIDE SEQUENCE [LARGE SCALE GENOMIC DNA]</scope>
    <source>
        <strain evidence="2">cv. Punajuju</strain>
    </source>
</reference>
<accession>A0ACB9H5I1</accession>
<dbReference type="EMBL" id="CM042009">
    <property type="protein sequence ID" value="KAI3790987.1"/>
    <property type="molecule type" value="Genomic_DNA"/>
</dbReference>
<keyword evidence="2" id="KW-1185">Reference proteome</keyword>
<proteinExistence type="predicted"/>
<organism evidence="1 2">
    <name type="scientific">Cichorium intybus</name>
    <name type="common">Chicory</name>
    <dbReference type="NCBI Taxonomy" id="13427"/>
    <lineage>
        <taxon>Eukaryota</taxon>
        <taxon>Viridiplantae</taxon>
        <taxon>Streptophyta</taxon>
        <taxon>Embryophyta</taxon>
        <taxon>Tracheophyta</taxon>
        <taxon>Spermatophyta</taxon>
        <taxon>Magnoliopsida</taxon>
        <taxon>eudicotyledons</taxon>
        <taxon>Gunneridae</taxon>
        <taxon>Pentapetalae</taxon>
        <taxon>asterids</taxon>
        <taxon>campanulids</taxon>
        <taxon>Asterales</taxon>
        <taxon>Asteraceae</taxon>
        <taxon>Cichorioideae</taxon>
        <taxon>Cichorieae</taxon>
        <taxon>Cichoriinae</taxon>
        <taxon>Cichorium</taxon>
    </lineage>
</organism>
<protein>
    <submittedName>
        <fullName evidence="1">Uncharacterized protein</fullName>
    </submittedName>
</protein>
<name>A0ACB9H5I1_CICIN</name>
<dbReference type="Proteomes" id="UP001055811">
    <property type="component" value="Linkage Group LG01"/>
</dbReference>
<reference evidence="1 2" key="2">
    <citation type="journal article" date="2022" name="Mol. Ecol. Resour.">
        <title>The genomes of chicory, endive, great burdock and yacon provide insights into Asteraceae paleo-polyploidization history and plant inulin production.</title>
        <authorList>
            <person name="Fan W."/>
            <person name="Wang S."/>
            <person name="Wang H."/>
            <person name="Wang A."/>
            <person name="Jiang F."/>
            <person name="Liu H."/>
            <person name="Zhao H."/>
            <person name="Xu D."/>
            <person name="Zhang Y."/>
        </authorList>
    </citation>
    <scope>NUCLEOTIDE SEQUENCE [LARGE SCALE GENOMIC DNA]</scope>
    <source>
        <strain evidence="2">cv. Punajuju</strain>
        <tissue evidence="1">Leaves</tissue>
    </source>
</reference>
<evidence type="ECO:0000313" key="2">
    <source>
        <dbReference type="Proteomes" id="UP001055811"/>
    </source>
</evidence>
<comment type="caution">
    <text evidence="1">The sequence shown here is derived from an EMBL/GenBank/DDBJ whole genome shotgun (WGS) entry which is preliminary data.</text>
</comment>
<sequence>MQGDYGQGTKTRKSHFQTASMHGKGISSSTQHAPTVKMSNREENQREQDEALHDPATNKDECMLPRYSPTFNNITTSSECLEQHIKADGQK</sequence>